<dbReference type="PANTHER" id="PTHR10887">
    <property type="entry name" value="DNA2/NAM7 HELICASE FAMILY"/>
    <property type="match status" value="1"/>
</dbReference>
<dbReference type="InterPro" id="IPR041677">
    <property type="entry name" value="DNA2/NAM7_AAA_11"/>
</dbReference>
<accession>A0AA40ESB9</accession>
<evidence type="ECO:0008006" key="5">
    <source>
        <dbReference type="Google" id="ProtNLM"/>
    </source>
</evidence>
<dbReference type="InterPro" id="IPR027417">
    <property type="entry name" value="P-loop_NTPase"/>
</dbReference>
<protein>
    <recommendedName>
        <fullName evidence="5">DNA2/NAM7 helicase-like C-terminal domain-containing protein</fullName>
    </recommendedName>
</protein>
<dbReference type="InterPro" id="IPR045055">
    <property type="entry name" value="DNA2/NAM7-like"/>
</dbReference>
<keyword evidence="4" id="KW-1185">Reference proteome</keyword>
<dbReference type="Pfam" id="PF13086">
    <property type="entry name" value="AAA_11"/>
    <property type="match status" value="1"/>
</dbReference>
<evidence type="ECO:0000259" key="2">
    <source>
        <dbReference type="Pfam" id="PF13087"/>
    </source>
</evidence>
<evidence type="ECO:0000313" key="4">
    <source>
        <dbReference type="Proteomes" id="UP001172159"/>
    </source>
</evidence>
<sequence length="158" mass="17806">MFDIIIIDKASQQMKGSSLVPLVKGCKKAVLVDDYVQLQLTIQPEVVAVGRDRSLFKRVFTSISKDGKNGKVERLILDTQYWIYTSLWTGEIGFLKDLRRMNVALTRVRRGLVVIGNKGTLIKGDDEESVGLWRRLIETLEPVVLESGDSKAQVTARR</sequence>
<reference evidence="3" key="1">
    <citation type="submission" date="2023-06" db="EMBL/GenBank/DDBJ databases">
        <title>Genome-scale phylogeny and comparative genomics of the fungal order Sordariales.</title>
        <authorList>
            <consortium name="Lawrence Berkeley National Laboratory"/>
            <person name="Hensen N."/>
            <person name="Bonometti L."/>
            <person name="Westerberg I."/>
            <person name="Brannstrom I.O."/>
            <person name="Guillou S."/>
            <person name="Cros-Aarteil S."/>
            <person name="Calhoun S."/>
            <person name="Haridas S."/>
            <person name="Kuo A."/>
            <person name="Mondo S."/>
            <person name="Pangilinan J."/>
            <person name="Riley R."/>
            <person name="Labutti K."/>
            <person name="Andreopoulos B."/>
            <person name="Lipzen A."/>
            <person name="Chen C."/>
            <person name="Yanf M."/>
            <person name="Daum C."/>
            <person name="Ng V."/>
            <person name="Clum A."/>
            <person name="Steindorff A."/>
            <person name="Ohm R."/>
            <person name="Martin F."/>
            <person name="Silar P."/>
            <person name="Natvig D."/>
            <person name="Lalanne C."/>
            <person name="Gautier V."/>
            <person name="Ament-Velasquez S.L."/>
            <person name="Kruys A."/>
            <person name="Hutchinson M.I."/>
            <person name="Powell A.J."/>
            <person name="Barry K."/>
            <person name="Miller A.N."/>
            <person name="Grigoriev I.V."/>
            <person name="Debuchy R."/>
            <person name="Gladieux P."/>
            <person name="Thoren M.H."/>
            <person name="Johannesson H."/>
        </authorList>
    </citation>
    <scope>NUCLEOTIDE SEQUENCE</scope>
    <source>
        <strain evidence="3">CBS 540.89</strain>
    </source>
</reference>
<gene>
    <name evidence="3" type="ORF">B0T21DRAFT_344790</name>
</gene>
<evidence type="ECO:0000259" key="1">
    <source>
        <dbReference type="Pfam" id="PF13086"/>
    </source>
</evidence>
<feature type="domain" description="DNA2/NAM7 helicase-like C-terminal" evidence="2">
    <location>
        <begin position="90"/>
        <end position="118"/>
    </location>
</feature>
<dbReference type="InterPro" id="IPR041679">
    <property type="entry name" value="DNA2/NAM7-like_C"/>
</dbReference>
<dbReference type="Pfam" id="PF13087">
    <property type="entry name" value="AAA_12"/>
    <property type="match status" value="1"/>
</dbReference>
<comment type="caution">
    <text evidence="3">The sequence shown here is derived from an EMBL/GenBank/DDBJ whole genome shotgun (WGS) entry which is preliminary data.</text>
</comment>
<organism evidence="3 4">
    <name type="scientific">Apiosordaria backusii</name>
    <dbReference type="NCBI Taxonomy" id="314023"/>
    <lineage>
        <taxon>Eukaryota</taxon>
        <taxon>Fungi</taxon>
        <taxon>Dikarya</taxon>
        <taxon>Ascomycota</taxon>
        <taxon>Pezizomycotina</taxon>
        <taxon>Sordariomycetes</taxon>
        <taxon>Sordariomycetidae</taxon>
        <taxon>Sordariales</taxon>
        <taxon>Lasiosphaeriaceae</taxon>
        <taxon>Apiosordaria</taxon>
    </lineage>
</organism>
<dbReference type="AlphaFoldDB" id="A0AA40ESB9"/>
<dbReference type="PANTHER" id="PTHR10887:SF495">
    <property type="entry name" value="HELICASE SENATAXIN ISOFORM X1-RELATED"/>
    <property type="match status" value="1"/>
</dbReference>
<name>A0AA40ESB9_9PEZI</name>
<evidence type="ECO:0000313" key="3">
    <source>
        <dbReference type="EMBL" id="KAK0744609.1"/>
    </source>
</evidence>
<feature type="domain" description="DNA2/NAM7 helicase helicase" evidence="1">
    <location>
        <begin position="2"/>
        <end position="42"/>
    </location>
</feature>
<dbReference type="EMBL" id="JAUKTV010000002">
    <property type="protein sequence ID" value="KAK0744609.1"/>
    <property type="molecule type" value="Genomic_DNA"/>
</dbReference>
<dbReference type="Proteomes" id="UP001172159">
    <property type="component" value="Unassembled WGS sequence"/>
</dbReference>
<dbReference type="Gene3D" id="3.40.50.300">
    <property type="entry name" value="P-loop containing nucleotide triphosphate hydrolases"/>
    <property type="match status" value="2"/>
</dbReference>
<dbReference type="GO" id="GO:0004386">
    <property type="term" value="F:helicase activity"/>
    <property type="evidence" value="ECO:0007669"/>
    <property type="project" value="InterPro"/>
</dbReference>
<proteinExistence type="predicted"/>